<dbReference type="SUPFAM" id="SSF53613">
    <property type="entry name" value="Ribokinase-like"/>
    <property type="match status" value="1"/>
</dbReference>
<dbReference type="PROSITE" id="PS00584">
    <property type="entry name" value="PFKB_KINASES_2"/>
    <property type="match status" value="1"/>
</dbReference>
<dbReference type="OrthoDB" id="199813at2157"/>
<keyword evidence="5" id="KW-0067">ATP-binding</keyword>
<dbReference type="GO" id="GO:0005829">
    <property type="term" value="C:cytosol"/>
    <property type="evidence" value="ECO:0007669"/>
    <property type="project" value="TreeGrafter"/>
</dbReference>
<protein>
    <submittedName>
        <fullName evidence="7">Fructose-1-phosphate kinase</fullName>
    </submittedName>
</protein>
<dbReference type="NCBIfam" id="NF041320">
    <property type="entry name" value="pfkB_Halo"/>
    <property type="match status" value="1"/>
</dbReference>
<dbReference type="InterPro" id="IPR029056">
    <property type="entry name" value="Ribokinase-like"/>
</dbReference>
<evidence type="ECO:0000256" key="1">
    <source>
        <dbReference type="ARBA" id="ARBA00010688"/>
    </source>
</evidence>
<evidence type="ECO:0000259" key="6">
    <source>
        <dbReference type="Pfam" id="PF00294"/>
    </source>
</evidence>
<dbReference type="InterPro" id="IPR054902">
    <property type="entry name" value="pfkB_Halo"/>
</dbReference>
<evidence type="ECO:0000256" key="2">
    <source>
        <dbReference type="ARBA" id="ARBA00022679"/>
    </source>
</evidence>
<dbReference type="InterPro" id="IPR017583">
    <property type="entry name" value="Tagatose/fructose_Pkinase"/>
</dbReference>
<comment type="similarity">
    <text evidence="1">Belongs to the carbohydrate kinase PfkB family.</text>
</comment>
<keyword evidence="4 7" id="KW-0418">Kinase</keyword>
<keyword evidence="2" id="KW-0808">Transferase</keyword>
<sequence>MILTVTYNPAVDQTLHFDGELAPGTVSRAADARYDPGGKGINVSQYLDALNTETVATGLLGGFTGRFVADALARDGIEADFVDVEERTRLNTTALAADGEYKLNQDGPRVPASAVDDLLAILDEHDPERVHVAGSLPPGLGVDAIDAVATAGAWETSVDVYGDLLAAVDGEHELCTPNRSELGEATGRDVSTLDGCVTAAERLRDRGFERVLASLGAEGAFYSGPDGVLVADALDADVVDTVGAGDSLAAGYLAAIDAGESTESALRNGIAVASAVVERSGTSVPTFERVATRRKALELRRY</sequence>
<name>A0A1I6LRD8_9EURY</name>
<dbReference type="Gene3D" id="3.40.1190.20">
    <property type="match status" value="1"/>
</dbReference>
<organism evidence="7 8">
    <name type="scientific">Halomicrobium zhouii</name>
    <dbReference type="NCBI Taxonomy" id="767519"/>
    <lineage>
        <taxon>Archaea</taxon>
        <taxon>Methanobacteriati</taxon>
        <taxon>Methanobacteriota</taxon>
        <taxon>Stenosarchaea group</taxon>
        <taxon>Halobacteria</taxon>
        <taxon>Halobacteriales</taxon>
        <taxon>Haloarculaceae</taxon>
        <taxon>Halomicrobium</taxon>
    </lineage>
</organism>
<dbReference type="EMBL" id="FOZK01000003">
    <property type="protein sequence ID" value="SFS05993.1"/>
    <property type="molecule type" value="Genomic_DNA"/>
</dbReference>
<evidence type="ECO:0000313" key="7">
    <source>
        <dbReference type="EMBL" id="SFS05993.1"/>
    </source>
</evidence>
<dbReference type="AlphaFoldDB" id="A0A1I6LRD8"/>
<dbReference type="STRING" id="767519.SAMN05216559_2957"/>
<evidence type="ECO:0000313" key="8">
    <source>
        <dbReference type="Proteomes" id="UP000199062"/>
    </source>
</evidence>
<dbReference type="GO" id="GO:0005524">
    <property type="term" value="F:ATP binding"/>
    <property type="evidence" value="ECO:0007669"/>
    <property type="project" value="UniProtKB-KW"/>
</dbReference>
<dbReference type="PIRSF" id="PIRSF000535">
    <property type="entry name" value="1PFK/6PFK/LacC"/>
    <property type="match status" value="1"/>
</dbReference>
<dbReference type="Pfam" id="PF00294">
    <property type="entry name" value="PfkB"/>
    <property type="match status" value="1"/>
</dbReference>
<evidence type="ECO:0000256" key="5">
    <source>
        <dbReference type="ARBA" id="ARBA00022840"/>
    </source>
</evidence>
<dbReference type="InterPro" id="IPR011611">
    <property type="entry name" value="PfkB_dom"/>
</dbReference>
<dbReference type="RefSeq" id="WP_089817316.1">
    <property type="nucleotide sequence ID" value="NZ_FOZK01000003.1"/>
</dbReference>
<dbReference type="NCBIfam" id="TIGR03168">
    <property type="entry name" value="1-PFK"/>
    <property type="match status" value="1"/>
</dbReference>
<evidence type="ECO:0000256" key="4">
    <source>
        <dbReference type="ARBA" id="ARBA00022777"/>
    </source>
</evidence>
<accession>A0A1I6LRD8</accession>
<keyword evidence="8" id="KW-1185">Reference proteome</keyword>
<keyword evidence="3" id="KW-0547">Nucleotide-binding</keyword>
<proteinExistence type="inferred from homology"/>
<dbReference type="PANTHER" id="PTHR46566">
    <property type="entry name" value="1-PHOSPHOFRUCTOKINASE-RELATED"/>
    <property type="match status" value="1"/>
</dbReference>
<reference evidence="7 8" key="1">
    <citation type="submission" date="2016-10" db="EMBL/GenBank/DDBJ databases">
        <authorList>
            <person name="de Groot N.N."/>
        </authorList>
    </citation>
    <scope>NUCLEOTIDE SEQUENCE [LARGE SCALE GENOMIC DNA]</scope>
    <source>
        <strain evidence="7 8">CGMCC 1.10457</strain>
    </source>
</reference>
<dbReference type="InterPro" id="IPR002173">
    <property type="entry name" value="Carboh/pur_kinase_PfkB_CS"/>
</dbReference>
<dbReference type="CDD" id="cd01164">
    <property type="entry name" value="FruK_PfkB_like"/>
    <property type="match status" value="1"/>
</dbReference>
<dbReference type="PANTHER" id="PTHR46566:SF2">
    <property type="entry name" value="ATP-DEPENDENT 6-PHOSPHOFRUCTOKINASE ISOZYME 2"/>
    <property type="match status" value="1"/>
</dbReference>
<dbReference type="GO" id="GO:0008443">
    <property type="term" value="F:phosphofructokinase activity"/>
    <property type="evidence" value="ECO:0007669"/>
    <property type="project" value="TreeGrafter"/>
</dbReference>
<gene>
    <name evidence="7" type="ORF">SAMN05216559_2957</name>
</gene>
<evidence type="ECO:0000256" key="3">
    <source>
        <dbReference type="ARBA" id="ARBA00022741"/>
    </source>
</evidence>
<dbReference type="Proteomes" id="UP000199062">
    <property type="component" value="Unassembled WGS sequence"/>
</dbReference>
<feature type="domain" description="Carbohydrate kinase PfkB" evidence="6">
    <location>
        <begin position="10"/>
        <end position="285"/>
    </location>
</feature>